<gene>
    <name evidence="1" type="ORF">METZ01_LOCUS216246</name>
</gene>
<organism evidence="1">
    <name type="scientific">marine metagenome</name>
    <dbReference type="NCBI Taxonomy" id="408172"/>
    <lineage>
        <taxon>unclassified sequences</taxon>
        <taxon>metagenomes</taxon>
        <taxon>ecological metagenomes</taxon>
    </lineage>
</organism>
<accession>A0A382FLB5</accession>
<dbReference type="AlphaFoldDB" id="A0A382FLB5"/>
<reference evidence="1" key="1">
    <citation type="submission" date="2018-05" db="EMBL/GenBank/DDBJ databases">
        <authorList>
            <person name="Lanie J.A."/>
            <person name="Ng W.-L."/>
            <person name="Kazmierczak K.M."/>
            <person name="Andrzejewski T.M."/>
            <person name="Davidsen T.M."/>
            <person name="Wayne K.J."/>
            <person name="Tettelin H."/>
            <person name="Glass J.I."/>
            <person name="Rusch D."/>
            <person name="Podicherti R."/>
            <person name="Tsui H.-C.T."/>
            <person name="Winkler M.E."/>
        </authorList>
    </citation>
    <scope>NUCLEOTIDE SEQUENCE</scope>
</reference>
<sequence>MDNQQQLAFDFDKEIPSLVEPLQQKEKELGVSSPDLIPPKIQLINFYVENGKYNNAHKWLTKVIEQIHFLKHDDLPSQHCLEKLSGLAAVFDQHITGAGMADRLDAALLLKTINQKTRKLDRQEIKYTVEEQMVSVQMVEA</sequence>
<proteinExistence type="predicted"/>
<name>A0A382FLB5_9ZZZZ</name>
<evidence type="ECO:0000313" key="1">
    <source>
        <dbReference type="EMBL" id="SVB63392.1"/>
    </source>
</evidence>
<dbReference type="EMBL" id="UINC01050439">
    <property type="protein sequence ID" value="SVB63392.1"/>
    <property type="molecule type" value="Genomic_DNA"/>
</dbReference>
<protein>
    <submittedName>
        <fullName evidence="1">Uncharacterized protein</fullName>
    </submittedName>
</protein>